<evidence type="ECO:0000313" key="3">
    <source>
        <dbReference type="Proteomes" id="UP000887566"/>
    </source>
</evidence>
<organism evidence="3 4">
    <name type="scientific">Plectus sambesii</name>
    <dbReference type="NCBI Taxonomy" id="2011161"/>
    <lineage>
        <taxon>Eukaryota</taxon>
        <taxon>Metazoa</taxon>
        <taxon>Ecdysozoa</taxon>
        <taxon>Nematoda</taxon>
        <taxon>Chromadorea</taxon>
        <taxon>Plectida</taxon>
        <taxon>Plectina</taxon>
        <taxon>Plectoidea</taxon>
        <taxon>Plectidae</taxon>
        <taxon>Plectus</taxon>
    </lineage>
</organism>
<dbReference type="Pfam" id="PF00024">
    <property type="entry name" value="PAN_1"/>
    <property type="match status" value="1"/>
</dbReference>
<dbReference type="PROSITE" id="PS50948">
    <property type="entry name" value="PAN"/>
    <property type="match status" value="1"/>
</dbReference>
<accession>A0A914UU79</accession>
<dbReference type="Proteomes" id="UP000887566">
    <property type="component" value="Unplaced"/>
</dbReference>
<dbReference type="WBParaSite" id="PSAMB.scaffold125size75095.g2392.t1">
    <property type="protein sequence ID" value="PSAMB.scaffold125size75095.g2392.t1"/>
    <property type="gene ID" value="PSAMB.scaffold125size75095.g2392"/>
</dbReference>
<dbReference type="InterPro" id="IPR016187">
    <property type="entry name" value="CTDL_fold"/>
</dbReference>
<feature type="transmembrane region" description="Helical" evidence="1">
    <location>
        <begin position="12"/>
        <end position="33"/>
    </location>
</feature>
<keyword evidence="1" id="KW-0472">Membrane</keyword>
<proteinExistence type="predicted"/>
<keyword evidence="1" id="KW-1133">Transmembrane helix</keyword>
<evidence type="ECO:0000259" key="2">
    <source>
        <dbReference type="PROSITE" id="PS50948"/>
    </source>
</evidence>
<dbReference type="InterPro" id="IPR003609">
    <property type="entry name" value="Pan_app"/>
</dbReference>
<feature type="domain" description="Apple" evidence="2">
    <location>
        <begin position="187"/>
        <end position="272"/>
    </location>
</feature>
<reference evidence="4" key="1">
    <citation type="submission" date="2022-11" db="UniProtKB">
        <authorList>
            <consortium name="WormBaseParasite"/>
        </authorList>
    </citation>
    <scope>IDENTIFICATION</scope>
</reference>
<keyword evidence="1" id="KW-0812">Transmembrane</keyword>
<dbReference type="Gene3D" id="3.10.100.10">
    <property type="entry name" value="Mannose-Binding Protein A, subunit A"/>
    <property type="match status" value="1"/>
</dbReference>
<protein>
    <submittedName>
        <fullName evidence="4">Apple domain-containing protein</fullName>
    </submittedName>
</protein>
<dbReference type="SUPFAM" id="SSF56436">
    <property type="entry name" value="C-type lectin-like"/>
    <property type="match status" value="1"/>
</dbReference>
<evidence type="ECO:0000313" key="4">
    <source>
        <dbReference type="WBParaSite" id="PSAMB.scaffold125size75095.g2392.t1"/>
    </source>
</evidence>
<dbReference type="AlphaFoldDB" id="A0A914UU79"/>
<dbReference type="InterPro" id="IPR016186">
    <property type="entry name" value="C-type_lectin-like/link_sf"/>
</dbReference>
<evidence type="ECO:0000256" key="1">
    <source>
        <dbReference type="SAM" id="Phobius"/>
    </source>
</evidence>
<keyword evidence="3" id="KW-1185">Reference proteome</keyword>
<dbReference type="SUPFAM" id="SSF57414">
    <property type="entry name" value="Hairpin loop containing domain-like"/>
    <property type="match status" value="1"/>
</dbReference>
<name>A0A914UU79_9BILA</name>
<sequence>MVRLTKCSLSIGLHILQLMLIYNISISAAVLTYDGCMSDSANSYTVGGWCFLHYTSSSWPLNTPTQDEAQSICLPYGTLAVGVTYKMMNTLQTRNPGGTSPHTWLALVRNASYSAQNQGWYWKTLLPTGAYATFPAIMSNIPWGPGEPNNGKGNEDGAIISQNWGVGDVKTNYISSAYGSQQMTVLCQFAPNQWKYLTSGHGRFAVPAYQIARTTVKGSNCVSQCHLSLFCVSFAYNPTTKDCQLYAVSPKDPKFSGNVIADSSYNWHIRDGMEY</sequence>